<accession>A0ABR1AWK8</accession>
<dbReference type="InterPro" id="IPR001254">
    <property type="entry name" value="Trypsin_dom"/>
</dbReference>
<keyword evidence="12" id="KW-1185">Reference proteome</keyword>
<evidence type="ECO:0000259" key="10">
    <source>
        <dbReference type="PROSITE" id="PS51888"/>
    </source>
</evidence>
<keyword evidence="5" id="KW-1015">Disulfide bond</keyword>
<comment type="subcellular location">
    <subcellularLocation>
        <location evidence="8">Secreted</location>
    </subcellularLocation>
</comment>
<sequence length="392" mass="42965">MLSLRFIVSIIVVFRVGGPAVAKYSSGEDNETTEEWDSSSEIEDHCLTPSGTQGICRKIINCKLLLRFLIKNKSKPNSRVIDFLRRSHCGFDGIHPVVCCPLLSGSEENQGRVNLKQEFNNTNKMEPTCGLISSANKIVGGSAAGLSEFPWMALIGYETKHGLQYRCGGSLVSSHYVLTAAHCVSTLKEISPKSVRLGEHNMLTEEDCENGFGCAPPPVDIPIHKVIPHPEYSRPNLRNDIALIRLAEKVKLGEFIRPICLPLNDSLDKRILQKEKAIVTGWGTTETGIRSHVLLKATLPIVSRPECLRAYKNKVPITDTQICAGGEAGKDSCSGDSGGPLQVIELNHLGEPAYVQKGIVSFGPRNCGTEGIPAVYTRVSRYVDWILMNLKN</sequence>
<evidence type="ECO:0000256" key="7">
    <source>
        <dbReference type="RuleBase" id="RU363034"/>
    </source>
</evidence>
<organism evidence="11 12">
    <name type="scientific">Polyplax serrata</name>
    <name type="common">Common mouse louse</name>
    <dbReference type="NCBI Taxonomy" id="468196"/>
    <lineage>
        <taxon>Eukaryota</taxon>
        <taxon>Metazoa</taxon>
        <taxon>Ecdysozoa</taxon>
        <taxon>Arthropoda</taxon>
        <taxon>Hexapoda</taxon>
        <taxon>Insecta</taxon>
        <taxon>Pterygota</taxon>
        <taxon>Neoptera</taxon>
        <taxon>Paraneoptera</taxon>
        <taxon>Psocodea</taxon>
        <taxon>Troctomorpha</taxon>
        <taxon>Phthiraptera</taxon>
        <taxon>Anoplura</taxon>
        <taxon>Polyplacidae</taxon>
        <taxon>Polyplax</taxon>
    </lineage>
</organism>
<dbReference type="SMART" id="SM00020">
    <property type="entry name" value="Tryp_SPc"/>
    <property type="match status" value="1"/>
</dbReference>
<evidence type="ECO:0000256" key="2">
    <source>
        <dbReference type="ARBA" id="ARBA00022729"/>
    </source>
</evidence>
<evidence type="ECO:0000256" key="6">
    <source>
        <dbReference type="ARBA" id="ARBA00024195"/>
    </source>
</evidence>
<keyword evidence="1 7" id="KW-0645">Protease</keyword>
<feature type="domain" description="Peptidase S1" evidence="9">
    <location>
        <begin position="138"/>
        <end position="391"/>
    </location>
</feature>
<keyword evidence="3 7" id="KW-0378">Hydrolase</keyword>
<dbReference type="InterPro" id="IPR018114">
    <property type="entry name" value="TRYPSIN_HIS"/>
</dbReference>
<dbReference type="PANTHER" id="PTHR24258:SF144">
    <property type="entry name" value="GH14088P"/>
    <property type="match status" value="1"/>
</dbReference>
<evidence type="ECO:0000313" key="12">
    <source>
        <dbReference type="Proteomes" id="UP001359485"/>
    </source>
</evidence>
<comment type="domain">
    <text evidence="8">The clip domain consists of 35-55 residues which are 'knitted' together usually by 3 conserved disulfide bonds forming a clip-like compact structure.</text>
</comment>
<dbReference type="PROSITE" id="PS51888">
    <property type="entry name" value="CLIP"/>
    <property type="match status" value="1"/>
</dbReference>
<dbReference type="EMBL" id="JAWJWF010000008">
    <property type="protein sequence ID" value="KAK6630289.1"/>
    <property type="molecule type" value="Genomic_DNA"/>
</dbReference>
<reference evidence="11 12" key="1">
    <citation type="submission" date="2023-09" db="EMBL/GenBank/DDBJ databases">
        <title>Genomes of two closely related lineages of the louse Polyplax serrata with different host specificities.</title>
        <authorList>
            <person name="Martinu J."/>
            <person name="Tarabai H."/>
            <person name="Stefka J."/>
            <person name="Hypsa V."/>
        </authorList>
    </citation>
    <scope>NUCLEOTIDE SEQUENCE [LARGE SCALE GENOMIC DNA]</scope>
    <source>
        <strain evidence="11">98ZLc_SE</strain>
    </source>
</reference>
<dbReference type="PROSITE" id="PS50240">
    <property type="entry name" value="TRYPSIN_DOM"/>
    <property type="match status" value="1"/>
</dbReference>
<dbReference type="Gene3D" id="3.30.1640.30">
    <property type="match status" value="1"/>
</dbReference>
<evidence type="ECO:0000256" key="3">
    <source>
        <dbReference type="ARBA" id="ARBA00022801"/>
    </source>
</evidence>
<dbReference type="InterPro" id="IPR043504">
    <property type="entry name" value="Peptidase_S1_PA_chymotrypsin"/>
</dbReference>
<dbReference type="PANTHER" id="PTHR24258">
    <property type="entry name" value="SERINE PROTEASE-RELATED"/>
    <property type="match status" value="1"/>
</dbReference>
<dbReference type="SUPFAM" id="SSF50494">
    <property type="entry name" value="Trypsin-like serine proteases"/>
    <property type="match status" value="1"/>
</dbReference>
<dbReference type="InterPro" id="IPR038565">
    <property type="entry name" value="CLIP_sf"/>
</dbReference>
<protein>
    <recommendedName>
        <fullName evidence="8">CLIP domain-containing serine protease</fullName>
        <ecNumber evidence="7">3.4.21.-</ecNumber>
    </recommendedName>
</protein>
<dbReference type="Proteomes" id="UP001359485">
    <property type="component" value="Unassembled WGS sequence"/>
</dbReference>
<proteinExistence type="inferred from homology"/>
<dbReference type="InterPro" id="IPR022700">
    <property type="entry name" value="CLIP"/>
</dbReference>
<gene>
    <name evidence="11" type="ORF">RUM44_004956</name>
</gene>
<dbReference type="PROSITE" id="PS00134">
    <property type="entry name" value="TRYPSIN_HIS"/>
    <property type="match status" value="1"/>
</dbReference>
<feature type="chain" id="PRO_5044958155" description="CLIP domain-containing serine protease" evidence="8">
    <location>
        <begin position="23"/>
        <end position="392"/>
    </location>
</feature>
<dbReference type="Gene3D" id="2.40.10.10">
    <property type="entry name" value="Trypsin-like serine proteases"/>
    <property type="match status" value="2"/>
</dbReference>
<feature type="signal peptide" evidence="8">
    <location>
        <begin position="1"/>
        <end position="22"/>
    </location>
</feature>
<evidence type="ECO:0000259" key="9">
    <source>
        <dbReference type="PROSITE" id="PS50240"/>
    </source>
</evidence>
<dbReference type="Pfam" id="PF00089">
    <property type="entry name" value="Trypsin"/>
    <property type="match status" value="1"/>
</dbReference>
<comment type="similarity">
    <text evidence="6 8">Belongs to the peptidase S1 family. CLIP subfamily.</text>
</comment>
<evidence type="ECO:0000256" key="8">
    <source>
        <dbReference type="RuleBase" id="RU366078"/>
    </source>
</evidence>
<dbReference type="InterPro" id="IPR033116">
    <property type="entry name" value="TRYPSIN_SER"/>
</dbReference>
<keyword evidence="8" id="KW-0964">Secreted</keyword>
<keyword evidence="4 7" id="KW-0720">Serine protease</keyword>
<name>A0ABR1AWK8_POLSC</name>
<evidence type="ECO:0000256" key="5">
    <source>
        <dbReference type="ARBA" id="ARBA00023157"/>
    </source>
</evidence>
<dbReference type="EC" id="3.4.21.-" evidence="7"/>
<feature type="domain" description="Clip" evidence="10">
    <location>
        <begin position="45"/>
        <end position="100"/>
    </location>
</feature>
<dbReference type="InterPro" id="IPR009003">
    <property type="entry name" value="Peptidase_S1_PA"/>
</dbReference>
<dbReference type="PROSITE" id="PS00135">
    <property type="entry name" value="TRYPSIN_SER"/>
    <property type="match status" value="1"/>
</dbReference>
<evidence type="ECO:0000256" key="1">
    <source>
        <dbReference type="ARBA" id="ARBA00022670"/>
    </source>
</evidence>
<dbReference type="PRINTS" id="PR00722">
    <property type="entry name" value="CHYMOTRYPSIN"/>
</dbReference>
<dbReference type="Pfam" id="PF12032">
    <property type="entry name" value="CLIP"/>
    <property type="match status" value="1"/>
</dbReference>
<evidence type="ECO:0000256" key="4">
    <source>
        <dbReference type="ARBA" id="ARBA00022825"/>
    </source>
</evidence>
<evidence type="ECO:0000313" key="11">
    <source>
        <dbReference type="EMBL" id="KAK6630289.1"/>
    </source>
</evidence>
<keyword evidence="2 8" id="KW-0732">Signal</keyword>
<dbReference type="InterPro" id="IPR001314">
    <property type="entry name" value="Peptidase_S1A"/>
</dbReference>
<dbReference type="SMART" id="SM00680">
    <property type="entry name" value="CLIP"/>
    <property type="match status" value="1"/>
</dbReference>
<dbReference type="CDD" id="cd00190">
    <property type="entry name" value="Tryp_SPc"/>
    <property type="match status" value="1"/>
</dbReference>
<comment type="caution">
    <text evidence="11">The sequence shown here is derived from an EMBL/GenBank/DDBJ whole genome shotgun (WGS) entry which is preliminary data.</text>
</comment>